<evidence type="ECO:0000256" key="3">
    <source>
        <dbReference type="SAM" id="Phobius"/>
    </source>
</evidence>
<protein>
    <submittedName>
        <fullName evidence="6">LytR family transcriptional regulator</fullName>
    </submittedName>
</protein>
<dbReference type="Proteomes" id="UP000657574">
    <property type="component" value="Unassembled WGS sequence"/>
</dbReference>
<dbReference type="Pfam" id="PF13399">
    <property type="entry name" value="LytR_C"/>
    <property type="match status" value="1"/>
</dbReference>
<comment type="caution">
    <text evidence="6">The sequence shown here is derived from an EMBL/GenBank/DDBJ whole genome shotgun (WGS) entry which is preliminary data.</text>
</comment>
<reference evidence="6" key="1">
    <citation type="journal article" date="2014" name="Int. J. Syst. Evol. Microbiol.">
        <title>Complete genome sequence of Corynebacterium casei LMG S-19264T (=DSM 44701T), isolated from a smear-ripened cheese.</title>
        <authorList>
            <consortium name="US DOE Joint Genome Institute (JGI-PGF)"/>
            <person name="Walter F."/>
            <person name="Albersmeier A."/>
            <person name="Kalinowski J."/>
            <person name="Ruckert C."/>
        </authorList>
    </citation>
    <scope>NUCLEOTIDE SEQUENCE</scope>
    <source>
        <strain evidence="6">JCM 3086</strain>
    </source>
</reference>
<evidence type="ECO:0000256" key="2">
    <source>
        <dbReference type="SAM" id="MobiDB-lite"/>
    </source>
</evidence>
<sequence length="578" mass="61138">MDAQGRGRADNIDPADQWVLNPNTGEYELRLSPSVPQSPVPGPRRSRPRNPGGAPRDRAGAPGRETGRTPGREVPAQRRRRVEPEPPPGRRGRRPVKKNTKAKKVLLWTGGTMAFVLVAVSAAGYLYIKHLNDNISSVSDDGASTGGFRKDHAINILLIGTDKRTGKGNEGYGDQGSVGHADTNILLHVSKDRSNATALSIPRDLIVDVPDCPTQQEDGTTKVIPGTSGVRFNTSLGQDGRTPSCTARTVTELTGIKPDDFMVADFNAVKTLTSAVGGVDVCLAKDIDDRDSHLKLSKGTHNISGEQALAFVRTRHSVGFGGDLSRIALQQQFLSALMRKLKSNDTLSSPSKMLKLAEAGTKALTVDSQIDSIGKLKDLGLELGKLNTKNLTFTTVPVIDNPAEKVKATVVLNETKAPAVFDAIKNDVSFTDVKKKAKASKDAAAARLKGTKADASEVRVRILNGGAPAGSAQETLQWLQNDEGVLKSENGGNADAELAKTTLEYAPDQADQARRLAAIMGLAGSALKPGESVTNSQGLPAMTLTLGKDFKGAGVSLTAPTKAPDVDKSTADKVKCAS</sequence>
<dbReference type="Gene3D" id="3.40.630.190">
    <property type="entry name" value="LCP protein"/>
    <property type="match status" value="1"/>
</dbReference>
<reference evidence="6" key="2">
    <citation type="submission" date="2020-09" db="EMBL/GenBank/DDBJ databases">
        <authorList>
            <person name="Sun Q."/>
            <person name="Ohkuma M."/>
        </authorList>
    </citation>
    <scope>NUCLEOTIDE SEQUENCE</scope>
    <source>
        <strain evidence="6">JCM 3086</strain>
    </source>
</reference>
<dbReference type="Pfam" id="PF03816">
    <property type="entry name" value="LytR_cpsA_psr"/>
    <property type="match status" value="1"/>
</dbReference>
<dbReference type="InterPro" id="IPR050922">
    <property type="entry name" value="LytR/CpsA/Psr_CW_biosynth"/>
</dbReference>
<feature type="transmembrane region" description="Helical" evidence="3">
    <location>
        <begin position="105"/>
        <end position="128"/>
    </location>
</feature>
<comment type="similarity">
    <text evidence="1">Belongs to the LytR/CpsA/Psr (LCP) family.</text>
</comment>
<organism evidence="6 7">
    <name type="scientific">Streptomyces brasiliensis</name>
    <dbReference type="NCBI Taxonomy" id="1954"/>
    <lineage>
        <taxon>Bacteria</taxon>
        <taxon>Bacillati</taxon>
        <taxon>Actinomycetota</taxon>
        <taxon>Actinomycetes</taxon>
        <taxon>Kitasatosporales</taxon>
        <taxon>Streptomycetaceae</taxon>
        <taxon>Streptomyces</taxon>
    </lineage>
</organism>
<dbReference type="AlphaFoldDB" id="A0A917NSL7"/>
<dbReference type="EMBL" id="BMQA01000011">
    <property type="protein sequence ID" value="GGJ24648.1"/>
    <property type="molecule type" value="Genomic_DNA"/>
</dbReference>
<evidence type="ECO:0000313" key="7">
    <source>
        <dbReference type="Proteomes" id="UP000657574"/>
    </source>
</evidence>
<dbReference type="NCBIfam" id="TIGR00350">
    <property type="entry name" value="lytR_cpsA_psr"/>
    <property type="match status" value="1"/>
</dbReference>
<feature type="compositionally biased region" description="Basic residues" evidence="2">
    <location>
        <begin position="90"/>
        <end position="99"/>
    </location>
</feature>
<feature type="compositionally biased region" description="Basic and acidic residues" evidence="2">
    <location>
        <begin position="55"/>
        <end position="71"/>
    </location>
</feature>
<dbReference type="RefSeq" id="WP_189312525.1">
    <property type="nucleotide sequence ID" value="NZ_BMQA01000011.1"/>
</dbReference>
<dbReference type="PANTHER" id="PTHR33392">
    <property type="entry name" value="POLYISOPRENYL-TEICHOIC ACID--PEPTIDOGLYCAN TEICHOIC ACID TRANSFERASE TAGU"/>
    <property type="match status" value="1"/>
</dbReference>
<evidence type="ECO:0000259" key="5">
    <source>
        <dbReference type="Pfam" id="PF13399"/>
    </source>
</evidence>
<dbReference type="PANTHER" id="PTHR33392:SF6">
    <property type="entry name" value="POLYISOPRENYL-TEICHOIC ACID--PEPTIDOGLYCAN TEICHOIC ACID TRANSFERASE TAGU"/>
    <property type="match status" value="1"/>
</dbReference>
<gene>
    <name evidence="6" type="ORF">GCM10010121_039680</name>
</gene>
<feature type="domain" description="LytR/CpsA/Psr regulator C-terminal" evidence="5">
    <location>
        <begin position="457"/>
        <end position="550"/>
    </location>
</feature>
<keyword evidence="3" id="KW-0472">Membrane</keyword>
<accession>A0A917NSL7</accession>
<feature type="domain" description="Cell envelope-related transcriptional attenuator" evidence="4">
    <location>
        <begin position="180"/>
        <end position="342"/>
    </location>
</feature>
<name>A0A917NSL7_9ACTN</name>
<dbReference type="InterPro" id="IPR004474">
    <property type="entry name" value="LytR_CpsA_psr"/>
</dbReference>
<dbReference type="InterPro" id="IPR027381">
    <property type="entry name" value="LytR/CpsA/Psr_C"/>
</dbReference>
<feature type="compositionally biased region" description="Basic and acidic residues" evidence="2">
    <location>
        <begin position="564"/>
        <end position="578"/>
    </location>
</feature>
<proteinExistence type="inferred from homology"/>
<evidence type="ECO:0000259" key="4">
    <source>
        <dbReference type="Pfam" id="PF03816"/>
    </source>
</evidence>
<feature type="region of interest" description="Disordered" evidence="2">
    <location>
        <begin position="557"/>
        <end position="578"/>
    </location>
</feature>
<keyword evidence="3" id="KW-1133">Transmembrane helix</keyword>
<keyword evidence="7" id="KW-1185">Reference proteome</keyword>
<keyword evidence="3" id="KW-0812">Transmembrane</keyword>
<evidence type="ECO:0000256" key="1">
    <source>
        <dbReference type="ARBA" id="ARBA00006068"/>
    </source>
</evidence>
<feature type="compositionally biased region" description="Basic and acidic residues" evidence="2">
    <location>
        <begin position="1"/>
        <end position="11"/>
    </location>
</feature>
<evidence type="ECO:0000313" key="6">
    <source>
        <dbReference type="EMBL" id="GGJ24648.1"/>
    </source>
</evidence>
<feature type="region of interest" description="Disordered" evidence="2">
    <location>
        <begin position="1"/>
        <end position="99"/>
    </location>
</feature>